<evidence type="ECO:0000313" key="5">
    <source>
        <dbReference type="Proteomes" id="UP000095038"/>
    </source>
</evidence>
<dbReference type="AlphaFoldDB" id="A0A1D2VPJ2"/>
<dbReference type="EMBL" id="KV454475">
    <property type="protein sequence ID" value="ODV63530.1"/>
    <property type="molecule type" value="Genomic_DNA"/>
</dbReference>
<name>A0A1D2VPJ2_9ASCO</name>
<dbReference type="InterPro" id="IPR013892">
    <property type="entry name" value="Cyt_c_biogenesis_Cmc1-like"/>
</dbReference>
<comment type="subcellular location">
    <subcellularLocation>
        <location evidence="3">Mitochondrion inner membrane</location>
    </subcellularLocation>
</comment>
<dbReference type="FunCoup" id="A0A1D2VPJ2">
    <property type="interactions" value="33"/>
</dbReference>
<evidence type="ECO:0000256" key="3">
    <source>
        <dbReference type="RuleBase" id="RU364104"/>
    </source>
</evidence>
<protein>
    <recommendedName>
        <fullName evidence="3">COX assembly mitochondrial protein</fullName>
    </recommendedName>
</protein>
<keyword evidence="3" id="KW-0472">Membrane</keyword>
<dbReference type="RefSeq" id="XP_020049837.1">
    <property type="nucleotide sequence ID" value="XM_020188737.1"/>
</dbReference>
<keyword evidence="3" id="KW-0999">Mitochondrion inner membrane</keyword>
<reference evidence="5" key="1">
    <citation type="submission" date="2016-05" db="EMBL/GenBank/DDBJ databases">
        <title>Comparative genomics of biotechnologically important yeasts.</title>
        <authorList>
            <consortium name="DOE Joint Genome Institute"/>
            <person name="Riley R."/>
            <person name="Haridas S."/>
            <person name="Wolfe K.H."/>
            <person name="Lopes M.R."/>
            <person name="Hittinger C.T."/>
            <person name="Goker M."/>
            <person name="Salamov A."/>
            <person name="Wisecaver J."/>
            <person name="Long T.M."/>
            <person name="Aerts A.L."/>
            <person name="Barry K."/>
            <person name="Choi C."/>
            <person name="Clum A."/>
            <person name="Coughlan A.Y."/>
            <person name="Deshpande S."/>
            <person name="Douglass A.P."/>
            <person name="Hanson S.J."/>
            <person name="Klenk H.-P."/>
            <person name="Labutti K."/>
            <person name="Lapidus A."/>
            <person name="Lindquist E."/>
            <person name="Lipzen A."/>
            <person name="Meier-Kolthoff J.P."/>
            <person name="Ohm R.A."/>
            <person name="Otillar R.P."/>
            <person name="Pangilinan J."/>
            <person name="Peng Y."/>
            <person name="Rokas A."/>
            <person name="Rosa C.A."/>
            <person name="Scheuner C."/>
            <person name="Sibirny A.A."/>
            <person name="Slot J.C."/>
            <person name="Stielow J.B."/>
            <person name="Sun H."/>
            <person name="Kurtzman C.P."/>
            <person name="Blackwell M."/>
            <person name="Grigoriev I.V."/>
            <person name="Jeffries T.W."/>
        </authorList>
    </citation>
    <scope>NUCLEOTIDE SEQUENCE [LARGE SCALE GENOMIC DNA]</scope>
    <source>
        <strain evidence="5">DSM 1968</strain>
    </source>
</reference>
<comment type="function">
    <text evidence="3">Required for mitochondrial cytochrome c oxidase (COX) assembly and respiration.</text>
</comment>
<dbReference type="Proteomes" id="UP000095038">
    <property type="component" value="Unassembled WGS sequence"/>
</dbReference>
<sequence>MSQSSVEESQKHQKKTLPVWSLTPAEEKELDLRWKEQSSYLCLKFNDDLIKCFNENRALGPFVCRSVQKTLRGCLNQYRTYEFYDKIRDEMIQEKIDTLLNSED</sequence>
<gene>
    <name evidence="4" type="ORF">ASCRUDRAFT_11007</name>
</gene>
<dbReference type="InParanoid" id="A0A1D2VPJ2"/>
<keyword evidence="5" id="KW-1185">Reference proteome</keyword>
<keyword evidence="2" id="KW-1015">Disulfide bond</keyword>
<accession>A0A1D2VPJ2</accession>
<dbReference type="GeneID" id="30962373"/>
<dbReference type="OrthoDB" id="6224010at2759"/>
<keyword evidence="3" id="KW-0143">Chaperone</keyword>
<dbReference type="GO" id="GO:0005743">
    <property type="term" value="C:mitochondrial inner membrane"/>
    <property type="evidence" value="ECO:0007669"/>
    <property type="project" value="UniProtKB-SubCell"/>
</dbReference>
<evidence type="ECO:0000256" key="1">
    <source>
        <dbReference type="ARBA" id="ARBA00007347"/>
    </source>
</evidence>
<proteinExistence type="inferred from homology"/>
<comment type="similarity">
    <text evidence="1 3">Belongs to the CMC family.</text>
</comment>
<evidence type="ECO:0000256" key="2">
    <source>
        <dbReference type="ARBA" id="ARBA00023157"/>
    </source>
</evidence>
<dbReference type="Pfam" id="PF08583">
    <property type="entry name" value="Cmc1"/>
    <property type="match status" value="1"/>
</dbReference>
<keyword evidence="3" id="KW-0496">Mitochondrion</keyword>
<organism evidence="4 5">
    <name type="scientific">Ascoidea rubescens DSM 1968</name>
    <dbReference type="NCBI Taxonomy" id="1344418"/>
    <lineage>
        <taxon>Eukaryota</taxon>
        <taxon>Fungi</taxon>
        <taxon>Dikarya</taxon>
        <taxon>Ascomycota</taxon>
        <taxon>Saccharomycotina</taxon>
        <taxon>Saccharomycetes</taxon>
        <taxon>Ascoideaceae</taxon>
        <taxon>Ascoidea</taxon>
    </lineage>
</organism>
<evidence type="ECO:0000313" key="4">
    <source>
        <dbReference type="EMBL" id="ODV63530.1"/>
    </source>
</evidence>